<dbReference type="PANTHER" id="PTHR42760">
    <property type="entry name" value="SHORT-CHAIN DEHYDROGENASES/REDUCTASES FAMILY MEMBER"/>
    <property type="match status" value="1"/>
</dbReference>
<evidence type="ECO:0000256" key="1">
    <source>
        <dbReference type="ARBA" id="ARBA00006484"/>
    </source>
</evidence>
<gene>
    <name evidence="4" type="ORF">IDM40_00195</name>
</gene>
<dbReference type="PRINTS" id="PR00080">
    <property type="entry name" value="SDRFAMILY"/>
</dbReference>
<dbReference type="PRINTS" id="PR00081">
    <property type="entry name" value="GDHRDH"/>
</dbReference>
<comment type="similarity">
    <text evidence="1">Belongs to the short-chain dehydrogenases/reductases (SDR) family.</text>
</comment>
<dbReference type="CDD" id="cd05233">
    <property type="entry name" value="SDR_c"/>
    <property type="match status" value="1"/>
</dbReference>
<name>A0ABR9P010_9ACTN</name>
<feature type="domain" description="Ketoreductase" evidence="3">
    <location>
        <begin position="12"/>
        <end position="196"/>
    </location>
</feature>
<dbReference type="SMART" id="SM00822">
    <property type="entry name" value="PKS_KR"/>
    <property type="match status" value="1"/>
</dbReference>
<reference evidence="4 5" key="1">
    <citation type="submission" date="2020-09" db="EMBL/GenBank/DDBJ databases">
        <title>Diversity and distribution of actinomycetes associated with coral in the coast of Hainan.</title>
        <authorList>
            <person name="Li F."/>
        </authorList>
    </citation>
    <scope>NUCLEOTIDE SEQUENCE [LARGE SCALE GENOMIC DNA]</scope>
    <source>
        <strain evidence="4 5">HNM0947</strain>
    </source>
</reference>
<dbReference type="InterPro" id="IPR002347">
    <property type="entry name" value="SDR_fam"/>
</dbReference>
<dbReference type="Proteomes" id="UP000806528">
    <property type="component" value="Unassembled WGS sequence"/>
</dbReference>
<protein>
    <submittedName>
        <fullName evidence="4">SDR family oxidoreductase</fullName>
    </submittedName>
</protein>
<dbReference type="EMBL" id="JADBGI010000001">
    <property type="protein sequence ID" value="MBE2997125.1"/>
    <property type="molecule type" value="Genomic_DNA"/>
</dbReference>
<dbReference type="RefSeq" id="WP_193119797.1">
    <property type="nucleotide sequence ID" value="NZ_JADBGI010000001.1"/>
</dbReference>
<organism evidence="4 5">
    <name type="scientific">Nocardiopsis coralli</name>
    <dbReference type="NCBI Taxonomy" id="2772213"/>
    <lineage>
        <taxon>Bacteria</taxon>
        <taxon>Bacillati</taxon>
        <taxon>Actinomycetota</taxon>
        <taxon>Actinomycetes</taxon>
        <taxon>Streptosporangiales</taxon>
        <taxon>Nocardiopsidaceae</taxon>
        <taxon>Nocardiopsis</taxon>
    </lineage>
</organism>
<keyword evidence="2" id="KW-0560">Oxidoreductase</keyword>
<evidence type="ECO:0000256" key="2">
    <source>
        <dbReference type="ARBA" id="ARBA00023002"/>
    </source>
</evidence>
<dbReference type="Pfam" id="PF13561">
    <property type="entry name" value="adh_short_C2"/>
    <property type="match status" value="1"/>
</dbReference>
<comment type="caution">
    <text evidence="4">The sequence shown here is derived from an EMBL/GenBank/DDBJ whole genome shotgun (WGS) entry which is preliminary data.</text>
</comment>
<accession>A0ABR9P010</accession>
<keyword evidence="5" id="KW-1185">Reference proteome</keyword>
<sequence length="259" mass="26472">MTGGQPILPGERTAVITGAGGPRGIGRALAVRLADQGWSLAVLDVQGDGVDRLRRELADAGHSSVLALQADVTSPESVEAAFSEIDAQLPPVAGLANLAGIASPVRLLDVTHEEFRRVVDVNVTGSFLMLRAAGRRMVDHGVGRIVNTSSLTAFDGGGTFSKGPYAAAKAGVLGLTRGAARELGPHGVTVNAVAPGPVDTDIMGGRLTDERKEAMAADIPVGSVASPEEVAASIAFLMSQEACSINGATLQIDGGKHMH</sequence>
<dbReference type="Gene3D" id="3.40.50.720">
    <property type="entry name" value="NAD(P)-binding Rossmann-like Domain"/>
    <property type="match status" value="1"/>
</dbReference>
<evidence type="ECO:0000313" key="4">
    <source>
        <dbReference type="EMBL" id="MBE2997125.1"/>
    </source>
</evidence>
<evidence type="ECO:0000259" key="3">
    <source>
        <dbReference type="SMART" id="SM00822"/>
    </source>
</evidence>
<dbReference type="SUPFAM" id="SSF51735">
    <property type="entry name" value="NAD(P)-binding Rossmann-fold domains"/>
    <property type="match status" value="1"/>
</dbReference>
<dbReference type="InterPro" id="IPR036291">
    <property type="entry name" value="NAD(P)-bd_dom_sf"/>
</dbReference>
<evidence type="ECO:0000313" key="5">
    <source>
        <dbReference type="Proteomes" id="UP000806528"/>
    </source>
</evidence>
<dbReference type="InterPro" id="IPR057326">
    <property type="entry name" value="KR_dom"/>
</dbReference>
<proteinExistence type="inferred from homology"/>
<dbReference type="PANTHER" id="PTHR42760:SF133">
    <property type="entry name" value="3-OXOACYL-[ACYL-CARRIER-PROTEIN] REDUCTASE"/>
    <property type="match status" value="1"/>
</dbReference>